<evidence type="ECO:0000256" key="1">
    <source>
        <dbReference type="ARBA" id="ARBA00001946"/>
    </source>
</evidence>
<keyword evidence="5" id="KW-0479">Metal-binding</keyword>
<reference evidence="14 15" key="1">
    <citation type="submission" date="2024-09" db="EMBL/GenBank/DDBJ databases">
        <authorList>
            <person name="Sun Q."/>
            <person name="Mori K."/>
        </authorList>
    </citation>
    <scope>NUCLEOTIDE SEQUENCE [LARGE SCALE GENOMIC DNA]</scope>
    <source>
        <strain evidence="14 15">TBRC 2205</strain>
    </source>
</reference>
<dbReference type="InterPro" id="IPR011004">
    <property type="entry name" value="Trimer_LpxA-like_sf"/>
</dbReference>
<comment type="cofactor">
    <cofactor evidence="1">
        <name>Mg(2+)</name>
        <dbReference type="ChEBI" id="CHEBI:18420"/>
    </cofactor>
</comment>
<organism evidence="14 15">
    <name type="scientific">Plantactinospora siamensis</name>
    <dbReference type="NCBI Taxonomy" id="555372"/>
    <lineage>
        <taxon>Bacteria</taxon>
        <taxon>Bacillati</taxon>
        <taxon>Actinomycetota</taxon>
        <taxon>Actinomycetes</taxon>
        <taxon>Micromonosporales</taxon>
        <taxon>Micromonosporaceae</taxon>
        <taxon>Plantactinospora</taxon>
    </lineage>
</organism>
<protein>
    <submittedName>
        <fullName evidence="14">Uncharacterized protein</fullName>
    </submittedName>
</protein>
<comment type="caution">
    <text evidence="14">The sequence shown here is derived from an EMBL/GenBank/DDBJ whole genome shotgun (WGS) entry which is preliminary data.</text>
</comment>
<accession>A0ABV6NWR5</accession>
<evidence type="ECO:0000256" key="9">
    <source>
        <dbReference type="ARBA" id="ARBA00023315"/>
    </source>
</evidence>
<evidence type="ECO:0000256" key="13">
    <source>
        <dbReference type="ARBA" id="ARBA00049628"/>
    </source>
</evidence>
<dbReference type="InterPro" id="IPR050065">
    <property type="entry name" value="GlmU-like"/>
</dbReference>
<evidence type="ECO:0000256" key="11">
    <source>
        <dbReference type="ARBA" id="ARBA00048247"/>
    </source>
</evidence>
<keyword evidence="10" id="KW-0961">Cell wall biogenesis/degradation</keyword>
<sequence length="440" mass="44494">MSQAADALAAGAGGPGHAPVLVLPAVVAPGLRDRPLAGSAPERHVAVAVSGLAAAAAGPAEDRPVLVVAGDAALITAAELDMLLARHAAGASPVTRLRGLPPTAAPDGTDRADAADRPLLAELCREALADADADGRSVAWVLDPEPAAAVRAALTAVDAGDDPVRRVGATLAAGGWPAVEAVARDWRSAVRITDAAGYGYAARVLRDRVLRDLVRIGVVITDPDSTWVDPGVRVAPDAVLGPRTQLSGNTSIGAGARIGPDVSLTDTTVGAGAEVRYAICTGAEIGARAIVGPWTYLRHGTRLGADAGAGCFVELKGTVVGDRTMVPHFACLIDGDIGSRCNIAAFTGLANFDGVAKHRAVIGDDVLVAAGTAVMAPARLGDGAMTAAGTVVTRDVPPGALAIARVSQVNVEGWVESRLPESRSAVAARRALENERKEPA</sequence>
<comment type="function">
    <text evidence="13">Catalyzes the last two sequential reactions in the de novo biosynthetic pathway for UDP-N-acetylglucosamine (UDP-GlcNAc). The C-terminal domain catalyzes the transfer of acetyl group from acetyl coenzyme A to glucosamine-1-phosphate (GlcN-1-P) to produce N-acetylglucosamine-1-phosphate (GlcNAc-1-P), which is converted into UDP-GlcNAc by the transfer of uridine 5-monophosphate (from uridine 5-triphosphate), a reaction catalyzed by the N-terminal domain.</text>
</comment>
<evidence type="ECO:0000256" key="6">
    <source>
        <dbReference type="ARBA" id="ARBA00022842"/>
    </source>
</evidence>
<dbReference type="Gene3D" id="2.160.10.10">
    <property type="entry name" value="Hexapeptide repeat proteins"/>
    <property type="match status" value="1"/>
</dbReference>
<evidence type="ECO:0000313" key="14">
    <source>
        <dbReference type="EMBL" id="MFC0565205.1"/>
    </source>
</evidence>
<evidence type="ECO:0000256" key="3">
    <source>
        <dbReference type="ARBA" id="ARBA00022679"/>
    </source>
</evidence>
<keyword evidence="3" id="KW-0808">Transferase</keyword>
<proteinExistence type="predicted"/>
<dbReference type="PANTHER" id="PTHR43584">
    <property type="entry name" value="NUCLEOTIDYL TRANSFERASE"/>
    <property type="match status" value="1"/>
</dbReference>
<keyword evidence="9" id="KW-0012">Acyltransferase</keyword>
<dbReference type="SUPFAM" id="SSF51161">
    <property type="entry name" value="Trimeric LpxA-like enzymes"/>
    <property type="match status" value="1"/>
</dbReference>
<name>A0ABV6NWR5_9ACTN</name>
<evidence type="ECO:0000256" key="5">
    <source>
        <dbReference type="ARBA" id="ARBA00022723"/>
    </source>
</evidence>
<dbReference type="RefSeq" id="WP_377338825.1">
    <property type="nucleotide sequence ID" value="NZ_JBHLUE010000011.1"/>
</dbReference>
<dbReference type="EMBL" id="JBHLUE010000011">
    <property type="protein sequence ID" value="MFC0565205.1"/>
    <property type="molecule type" value="Genomic_DNA"/>
</dbReference>
<evidence type="ECO:0000256" key="12">
    <source>
        <dbReference type="ARBA" id="ARBA00048493"/>
    </source>
</evidence>
<keyword evidence="4" id="KW-0548">Nucleotidyltransferase</keyword>
<keyword evidence="2" id="KW-0963">Cytoplasm</keyword>
<keyword evidence="6" id="KW-0460">Magnesium</keyword>
<dbReference type="Proteomes" id="UP001589894">
    <property type="component" value="Unassembled WGS sequence"/>
</dbReference>
<evidence type="ECO:0000313" key="15">
    <source>
        <dbReference type="Proteomes" id="UP001589894"/>
    </source>
</evidence>
<comment type="catalytic activity">
    <reaction evidence="12">
        <text>N-acetyl-alpha-D-glucosamine 1-phosphate + UTP + H(+) = UDP-N-acetyl-alpha-D-glucosamine + diphosphate</text>
        <dbReference type="Rhea" id="RHEA:13509"/>
        <dbReference type="ChEBI" id="CHEBI:15378"/>
        <dbReference type="ChEBI" id="CHEBI:33019"/>
        <dbReference type="ChEBI" id="CHEBI:46398"/>
        <dbReference type="ChEBI" id="CHEBI:57705"/>
        <dbReference type="ChEBI" id="CHEBI:57776"/>
        <dbReference type="EC" id="2.7.7.23"/>
    </reaction>
</comment>
<evidence type="ECO:0000256" key="7">
    <source>
        <dbReference type="ARBA" id="ARBA00022960"/>
    </source>
</evidence>
<evidence type="ECO:0000256" key="10">
    <source>
        <dbReference type="ARBA" id="ARBA00023316"/>
    </source>
</evidence>
<keyword evidence="8" id="KW-0573">Peptidoglycan synthesis</keyword>
<comment type="catalytic activity">
    <reaction evidence="11">
        <text>alpha-D-glucosamine 1-phosphate + acetyl-CoA = N-acetyl-alpha-D-glucosamine 1-phosphate + CoA + H(+)</text>
        <dbReference type="Rhea" id="RHEA:13725"/>
        <dbReference type="ChEBI" id="CHEBI:15378"/>
        <dbReference type="ChEBI" id="CHEBI:57287"/>
        <dbReference type="ChEBI" id="CHEBI:57288"/>
        <dbReference type="ChEBI" id="CHEBI:57776"/>
        <dbReference type="ChEBI" id="CHEBI:58516"/>
        <dbReference type="EC" id="2.3.1.157"/>
    </reaction>
</comment>
<evidence type="ECO:0000256" key="2">
    <source>
        <dbReference type="ARBA" id="ARBA00022490"/>
    </source>
</evidence>
<dbReference type="PANTHER" id="PTHR43584:SF3">
    <property type="entry name" value="BIFUNCTIONAL PROTEIN GLMU"/>
    <property type="match status" value="1"/>
</dbReference>
<keyword evidence="7" id="KW-0133">Cell shape</keyword>
<keyword evidence="15" id="KW-1185">Reference proteome</keyword>
<evidence type="ECO:0000256" key="8">
    <source>
        <dbReference type="ARBA" id="ARBA00022984"/>
    </source>
</evidence>
<gene>
    <name evidence="14" type="ORF">ACFFHU_13800</name>
</gene>
<evidence type="ECO:0000256" key="4">
    <source>
        <dbReference type="ARBA" id="ARBA00022695"/>
    </source>
</evidence>